<protein>
    <recommendedName>
        <fullName evidence="2">ribonuclease H</fullName>
        <ecNumber evidence="2">3.1.26.4</ecNumber>
    </recommendedName>
</protein>
<feature type="domain" description="Reverse transcriptase" evidence="3">
    <location>
        <begin position="1"/>
        <end position="66"/>
    </location>
</feature>
<name>A0AAD7SII3_9TELE</name>
<accession>A0AAD7SII3</accession>
<dbReference type="InterPro" id="IPR043128">
    <property type="entry name" value="Rev_trsase/Diguanyl_cyclase"/>
</dbReference>
<sequence>MDNMLRSHWKYAMAHLDEVVIHPHSWSEHLKWVSRVIQALHQVGFTANPSKSHVSLSEANYLGYTITRDVLQPQHKKIEAERHWPCLGSKKQVRAFLGLTGY</sequence>
<evidence type="ECO:0000313" key="4">
    <source>
        <dbReference type="EMBL" id="KAJ8403247.1"/>
    </source>
</evidence>
<dbReference type="PANTHER" id="PTHR33064:SF29">
    <property type="entry name" value="PEPTIDASE A2 DOMAIN-CONTAINING PROTEIN-RELATED"/>
    <property type="match status" value="1"/>
</dbReference>
<dbReference type="GO" id="GO:0004523">
    <property type="term" value="F:RNA-DNA hybrid ribonuclease activity"/>
    <property type="evidence" value="ECO:0007669"/>
    <property type="project" value="UniProtKB-EC"/>
</dbReference>
<keyword evidence="5" id="KW-1185">Reference proteome</keyword>
<dbReference type="InterPro" id="IPR000477">
    <property type="entry name" value="RT_dom"/>
</dbReference>
<dbReference type="PROSITE" id="PS50878">
    <property type="entry name" value="RT_POL"/>
    <property type="match status" value="1"/>
</dbReference>
<dbReference type="PANTHER" id="PTHR33064">
    <property type="entry name" value="POL PROTEIN"/>
    <property type="match status" value="1"/>
</dbReference>
<dbReference type="EMBL" id="JAINUG010000059">
    <property type="protein sequence ID" value="KAJ8403247.1"/>
    <property type="molecule type" value="Genomic_DNA"/>
</dbReference>
<dbReference type="SUPFAM" id="SSF56672">
    <property type="entry name" value="DNA/RNA polymerases"/>
    <property type="match status" value="1"/>
</dbReference>
<organism evidence="4 5">
    <name type="scientific">Aldrovandia affinis</name>
    <dbReference type="NCBI Taxonomy" id="143900"/>
    <lineage>
        <taxon>Eukaryota</taxon>
        <taxon>Metazoa</taxon>
        <taxon>Chordata</taxon>
        <taxon>Craniata</taxon>
        <taxon>Vertebrata</taxon>
        <taxon>Euteleostomi</taxon>
        <taxon>Actinopterygii</taxon>
        <taxon>Neopterygii</taxon>
        <taxon>Teleostei</taxon>
        <taxon>Notacanthiformes</taxon>
        <taxon>Halosauridae</taxon>
        <taxon>Aldrovandia</taxon>
    </lineage>
</organism>
<reference evidence="4" key="1">
    <citation type="journal article" date="2023" name="Science">
        <title>Genome structures resolve the early diversification of teleost fishes.</title>
        <authorList>
            <person name="Parey E."/>
            <person name="Louis A."/>
            <person name="Montfort J."/>
            <person name="Bouchez O."/>
            <person name="Roques C."/>
            <person name="Iampietro C."/>
            <person name="Lluch J."/>
            <person name="Castinel A."/>
            <person name="Donnadieu C."/>
            <person name="Desvignes T."/>
            <person name="Floi Bucao C."/>
            <person name="Jouanno E."/>
            <person name="Wen M."/>
            <person name="Mejri S."/>
            <person name="Dirks R."/>
            <person name="Jansen H."/>
            <person name="Henkel C."/>
            <person name="Chen W.J."/>
            <person name="Zahm M."/>
            <person name="Cabau C."/>
            <person name="Klopp C."/>
            <person name="Thompson A.W."/>
            <person name="Robinson-Rechavi M."/>
            <person name="Braasch I."/>
            <person name="Lecointre G."/>
            <person name="Bobe J."/>
            <person name="Postlethwait J.H."/>
            <person name="Berthelot C."/>
            <person name="Roest Crollius H."/>
            <person name="Guiguen Y."/>
        </authorList>
    </citation>
    <scope>NUCLEOTIDE SEQUENCE</scope>
    <source>
        <strain evidence="4">NC1722</strain>
    </source>
</reference>
<proteinExistence type="inferred from homology"/>
<dbReference type="InterPro" id="IPR043502">
    <property type="entry name" value="DNA/RNA_pol_sf"/>
</dbReference>
<dbReference type="Proteomes" id="UP001221898">
    <property type="component" value="Unassembled WGS sequence"/>
</dbReference>
<gene>
    <name evidence="4" type="ORF">AAFF_G00354640</name>
</gene>
<evidence type="ECO:0000259" key="3">
    <source>
        <dbReference type="PROSITE" id="PS50878"/>
    </source>
</evidence>
<comment type="caution">
    <text evidence="4">The sequence shown here is derived from an EMBL/GenBank/DDBJ whole genome shotgun (WGS) entry which is preliminary data.</text>
</comment>
<dbReference type="Gene3D" id="3.30.70.270">
    <property type="match status" value="1"/>
</dbReference>
<dbReference type="AlphaFoldDB" id="A0AAD7SII3"/>
<evidence type="ECO:0000256" key="1">
    <source>
        <dbReference type="ARBA" id="ARBA00010879"/>
    </source>
</evidence>
<evidence type="ECO:0000313" key="5">
    <source>
        <dbReference type="Proteomes" id="UP001221898"/>
    </source>
</evidence>
<comment type="similarity">
    <text evidence="1">Belongs to the beta type-B retroviral polymerase family. HERV class-II K(HML-2) pol subfamily.</text>
</comment>
<dbReference type="InterPro" id="IPR051320">
    <property type="entry name" value="Viral_Replic_Matur_Polypro"/>
</dbReference>
<evidence type="ECO:0000256" key="2">
    <source>
        <dbReference type="ARBA" id="ARBA00012180"/>
    </source>
</evidence>
<dbReference type="EC" id="3.1.26.4" evidence="2"/>